<accession>A0A7K3W578</accession>
<reference evidence="1 2" key="1">
    <citation type="submission" date="2020-02" db="EMBL/GenBank/DDBJ databases">
        <title>Geodermatophilus sabuli CPCC 205279 I12A-02694.</title>
        <authorList>
            <person name="Jiang Z."/>
        </authorList>
    </citation>
    <scope>NUCLEOTIDE SEQUENCE [LARGE SCALE GENOMIC DNA]</scope>
    <source>
        <strain evidence="1 2">I12A-02694</strain>
    </source>
</reference>
<keyword evidence="2" id="KW-1185">Reference proteome</keyword>
<evidence type="ECO:0008006" key="3">
    <source>
        <dbReference type="Google" id="ProtNLM"/>
    </source>
</evidence>
<organism evidence="1 2">
    <name type="scientific">Geodermatophilus sabuli</name>
    <dbReference type="NCBI Taxonomy" id="1564158"/>
    <lineage>
        <taxon>Bacteria</taxon>
        <taxon>Bacillati</taxon>
        <taxon>Actinomycetota</taxon>
        <taxon>Actinomycetes</taxon>
        <taxon>Geodermatophilales</taxon>
        <taxon>Geodermatophilaceae</taxon>
        <taxon>Geodermatophilus</taxon>
    </lineage>
</organism>
<protein>
    <recommendedName>
        <fullName evidence="3">IrrE N-terminal-like domain-containing protein</fullName>
    </recommendedName>
</protein>
<dbReference type="RefSeq" id="WP_163483284.1">
    <property type="nucleotide sequence ID" value="NZ_JAAGWF010000022.1"/>
</dbReference>
<gene>
    <name evidence="1" type="ORF">GCU56_18815</name>
</gene>
<dbReference type="AlphaFoldDB" id="A0A7K3W578"/>
<dbReference type="EMBL" id="JAAGWF010000022">
    <property type="protein sequence ID" value="NEK59911.1"/>
    <property type="molecule type" value="Genomic_DNA"/>
</dbReference>
<name>A0A7K3W578_9ACTN</name>
<evidence type="ECO:0000313" key="1">
    <source>
        <dbReference type="EMBL" id="NEK59911.1"/>
    </source>
</evidence>
<comment type="caution">
    <text evidence="1">The sequence shown here is derived from an EMBL/GenBank/DDBJ whole genome shotgun (WGS) entry which is preliminary data.</text>
</comment>
<proteinExistence type="predicted"/>
<dbReference type="Proteomes" id="UP000470246">
    <property type="component" value="Unassembled WGS sequence"/>
</dbReference>
<sequence>MAEQQYDVGAVPKGIDRQKFIDDWVRSSEELIAECPTKYEHPTSYKIAKDLAVSIRQTGGRILRSAPEWPTIATLPTGRVNAMTVRVPGSAAKAILFESSFFTFANLLSKAVAAAMPYADRGDGDYLSFSSDPENIKRRISSEPGVAERFFQAVAAYARFGDPSRAPQYALGWPHSHLAPVFRESMELFVLGHEYGHVIAGHLDPQSTPDIPAEGDFAADELEYSWRQEIVADHFGSVLSVAAMSSDGYDAALSASGGDLFFSAMDVMDRAVSLLRYGDESAQKLGSHPPATMRREMLRRGWSEYMDEAQAQSAVALADSVQVATGLLWERARKRLVDQYGPGSGVDTSWR</sequence>
<evidence type="ECO:0000313" key="2">
    <source>
        <dbReference type="Proteomes" id="UP000470246"/>
    </source>
</evidence>